<dbReference type="EMBL" id="BGZK01002592">
    <property type="protein sequence ID" value="GBP95168.1"/>
    <property type="molecule type" value="Genomic_DNA"/>
</dbReference>
<accession>A0A4C2A513</accession>
<dbReference type="Proteomes" id="UP000299102">
    <property type="component" value="Unassembled WGS sequence"/>
</dbReference>
<sequence>MNKNIHRKWKYPNISSAQKPTSHPENVPVPAFHQVVQQSQDEKTETPISSQYIHNPNTGSDCKRKCIGIAGCVPLPAAVPTHQLF</sequence>
<evidence type="ECO:0000256" key="1">
    <source>
        <dbReference type="SAM" id="MobiDB-lite"/>
    </source>
</evidence>
<proteinExistence type="predicted"/>
<protein>
    <submittedName>
        <fullName evidence="2">Uncharacterized protein</fullName>
    </submittedName>
</protein>
<feature type="region of interest" description="Disordered" evidence="1">
    <location>
        <begin position="1"/>
        <end position="59"/>
    </location>
</feature>
<name>A0A4C2A513_EUMVA</name>
<reference evidence="2 3" key="1">
    <citation type="journal article" date="2019" name="Commun. Biol.">
        <title>The bagworm genome reveals a unique fibroin gene that provides high tensile strength.</title>
        <authorList>
            <person name="Kono N."/>
            <person name="Nakamura H."/>
            <person name="Ohtoshi R."/>
            <person name="Tomita M."/>
            <person name="Numata K."/>
            <person name="Arakawa K."/>
        </authorList>
    </citation>
    <scope>NUCLEOTIDE SEQUENCE [LARGE SCALE GENOMIC DNA]</scope>
</reference>
<dbReference type="AlphaFoldDB" id="A0A4C2A513"/>
<feature type="compositionally biased region" description="Basic residues" evidence="1">
    <location>
        <begin position="1"/>
        <end position="10"/>
    </location>
</feature>
<keyword evidence="3" id="KW-1185">Reference proteome</keyword>
<feature type="compositionally biased region" description="Polar residues" evidence="1">
    <location>
        <begin position="13"/>
        <end position="24"/>
    </location>
</feature>
<feature type="compositionally biased region" description="Polar residues" evidence="1">
    <location>
        <begin position="46"/>
        <end position="59"/>
    </location>
</feature>
<gene>
    <name evidence="2" type="ORF">EVAR_64516_1</name>
</gene>
<organism evidence="2 3">
    <name type="scientific">Eumeta variegata</name>
    <name type="common">Bagworm moth</name>
    <name type="synonym">Eumeta japonica</name>
    <dbReference type="NCBI Taxonomy" id="151549"/>
    <lineage>
        <taxon>Eukaryota</taxon>
        <taxon>Metazoa</taxon>
        <taxon>Ecdysozoa</taxon>
        <taxon>Arthropoda</taxon>
        <taxon>Hexapoda</taxon>
        <taxon>Insecta</taxon>
        <taxon>Pterygota</taxon>
        <taxon>Neoptera</taxon>
        <taxon>Endopterygota</taxon>
        <taxon>Lepidoptera</taxon>
        <taxon>Glossata</taxon>
        <taxon>Ditrysia</taxon>
        <taxon>Tineoidea</taxon>
        <taxon>Psychidae</taxon>
        <taxon>Oiketicinae</taxon>
        <taxon>Eumeta</taxon>
    </lineage>
</organism>
<comment type="caution">
    <text evidence="2">The sequence shown here is derived from an EMBL/GenBank/DDBJ whole genome shotgun (WGS) entry which is preliminary data.</text>
</comment>
<evidence type="ECO:0000313" key="3">
    <source>
        <dbReference type="Proteomes" id="UP000299102"/>
    </source>
</evidence>
<evidence type="ECO:0000313" key="2">
    <source>
        <dbReference type="EMBL" id="GBP95168.1"/>
    </source>
</evidence>